<keyword evidence="1" id="KW-0648">Protein biosynthesis</keyword>
<dbReference type="EMBL" id="CM051404">
    <property type="protein sequence ID" value="KAJ4706738.1"/>
    <property type="molecule type" value="Genomic_DNA"/>
</dbReference>
<protein>
    <submittedName>
        <fullName evidence="1">Transcription elongation factor spt6</fullName>
    </submittedName>
</protein>
<evidence type="ECO:0000313" key="2">
    <source>
        <dbReference type="Proteomes" id="UP001164539"/>
    </source>
</evidence>
<dbReference type="Proteomes" id="UP001164539">
    <property type="component" value="Chromosome 11"/>
</dbReference>
<organism evidence="1 2">
    <name type="scientific">Melia azedarach</name>
    <name type="common">Chinaberry tree</name>
    <dbReference type="NCBI Taxonomy" id="155640"/>
    <lineage>
        <taxon>Eukaryota</taxon>
        <taxon>Viridiplantae</taxon>
        <taxon>Streptophyta</taxon>
        <taxon>Embryophyta</taxon>
        <taxon>Tracheophyta</taxon>
        <taxon>Spermatophyta</taxon>
        <taxon>Magnoliopsida</taxon>
        <taxon>eudicotyledons</taxon>
        <taxon>Gunneridae</taxon>
        <taxon>Pentapetalae</taxon>
        <taxon>rosids</taxon>
        <taxon>malvids</taxon>
        <taxon>Sapindales</taxon>
        <taxon>Meliaceae</taxon>
        <taxon>Melia</taxon>
    </lineage>
</organism>
<reference evidence="1 2" key="1">
    <citation type="journal article" date="2023" name="Science">
        <title>Complex scaffold remodeling in plant triterpene biosynthesis.</title>
        <authorList>
            <person name="De La Pena R."/>
            <person name="Hodgson H."/>
            <person name="Liu J.C."/>
            <person name="Stephenson M.J."/>
            <person name="Martin A.C."/>
            <person name="Owen C."/>
            <person name="Harkess A."/>
            <person name="Leebens-Mack J."/>
            <person name="Jimenez L.E."/>
            <person name="Osbourn A."/>
            <person name="Sattely E.S."/>
        </authorList>
    </citation>
    <scope>NUCLEOTIDE SEQUENCE [LARGE SCALE GENOMIC DNA]</scope>
    <source>
        <strain evidence="2">cv. JPN11</strain>
        <tissue evidence="1">Leaf</tissue>
    </source>
</reference>
<keyword evidence="1" id="KW-0251">Elongation factor</keyword>
<gene>
    <name evidence="1" type="ORF">OWV82_020356</name>
</gene>
<sequence>MGKHVVSDEEDEVEFEGEEEQEPVEGDAVEDRDDDEEDEEDEDGQDEYEKDGFIVDDVEEEEEEEEEERADSDEERQKKKKKRKKKETEDVLDEDDYELLRDNNINYRPKESKKFKRLKKAQRDSDDVRFGFSDEEFDGSAKGGRTAEEKLKRSLFGDDEGAPLEDIGEEEEPVEEEEEDGDIGEEDEMADFIVDEEEVDEHGAPVRRKKLKKKKNRQAPGVSSSALQEAHQIFGDVDELLQLRKQGLDSSEWRERRLEDEFEPIILSEKYMTEKDDQIRMTDIPERMQISEESTGSPPTDEISIVEESSWIYNQLLSGTVPLFGQSSAGSPKEGLDLSINRDDVMRFLDLLHVQKLDIPFTAMYRKEECLSLLKDPEQNEVDDDNKDDFEKTPALKWHKVLWAIQDLDKKWLLLQKRKSALQSYYRKRFEEESRRIYDETRLALNQQLFDSISKSLEAAETEREVDDVDSKFNLHFPPGEVGVDEGQYKRPKRRSQYSICSKAGLWEVASKFGYSSEQLGLQLSLEKMGDELEDAKETPEEMASNFTCAMFETPQAVLKGARHMAAVEISCEPCVRKYVRSIFMDNAVVSTCPTPDGNEAIDSFHQYAGVKWLREKPLRKFEDAQWLLIQKAEEEKLLQVTFKLPDDSLNKLISDCNEHYLSDGVSKSAQLWNEQRKLILHDALFGFLLPSMEKEARSLTSKRAKIWLLMEYGNALWNKVSVGPYRRKDNDITPDEEAAPRVMACCWGPGKPATSFAMLDSSGEVIDVLTTGSLTLRSQNVNDQQRKKNDQQRVFQFMMDHRPHVVVLGAVNLACTSLKDDIYEIIFKMVEENPRAVGHEMDELSIVYGDESLPRLYENSRISSDQLPGQPGIVKRAVALGRYLQNPLAMVATLCGPGREILSWKLNPLENFLTPDEKYGMIEQVMVDVTNQVGLDINLAIYREWLFAPLQFVSGLGPRKAASLQRSLVRAGAIFTRKDFVTAHGLGKKVFVNAVGFLRVRRSGQAASSSQFIDLLDDTRIHPESYGLAQELAKEVYNRDIEGDMNDDEDALEMAIEHVRDRPDLLRTYLLDRHIKEKKRENKKETLYLIRRELIQGFQDWRNQYKEPSQDEEFYMISGETEETLAEGRIVQATVRRVQGQRAICVLESGLTGMLMKEDYSDDWRDISELSDRLHEGDILTCKIKSIQKNRYQVFLVCRESEMRNNRYQHVQDLDPYYHEDRSSRQSEQEKARKEKELAKKHFKPRMIVHPRFQNITADEAMELLSDKDPGESIIRPSSRGPSYLTLTLKVYDGVYAHKDIVEGGKEHKDITSLLRIGKTLKIGEDTFEDLDEVMDRYVDPLVSHLKAMLNYRKFRKGSKAEVDELLRIEKAEFPTRIVYCFGISHEHPGTFILTFIRSTNPHHEYIGLYPKGFKFRKRMFEDIDRLVAYFQRHIDDPQHDSAPSIRSVAAMVPMRSPATGGSSAASVGSGWGGSTNEGGWNRDRSSTPGSRTGRNDYRNGGGRDGHPSGVPRPYGGRGRGRGSYNSSRGSSNNERQDSSYDTTPKWDSGNKSGDDSWGNFPGAKVQNPAGREAFPGGWGSGESGSGGGGSGWGGGASGGDSGGWGSGSGNDKDSGWGGASKKSSDGGWSGGGGGW</sequence>
<proteinExistence type="predicted"/>
<name>A0ACC1X6L7_MELAZ</name>
<keyword evidence="2" id="KW-1185">Reference proteome</keyword>
<accession>A0ACC1X6L7</accession>
<evidence type="ECO:0000313" key="1">
    <source>
        <dbReference type="EMBL" id="KAJ4706738.1"/>
    </source>
</evidence>
<comment type="caution">
    <text evidence="1">The sequence shown here is derived from an EMBL/GenBank/DDBJ whole genome shotgun (WGS) entry which is preliminary data.</text>
</comment>